<dbReference type="GO" id="GO:0000271">
    <property type="term" value="P:polysaccharide biosynthetic process"/>
    <property type="evidence" value="ECO:0007669"/>
    <property type="project" value="InterPro"/>
</dbReference>
<dbReference type="AlphaFoldDB" id="A0A3R6E7P9"/>
<evidence type="ECO:0008006" key="3">
    <source>
        <dbReference type="Google" id="ProtNLM"/>
    </source>
</evidence>
<evidence type="ECO:0000313" key="1">
    <source>
        <dbReference type="EMBL" id="RHG62746.1"/>
    </source>
</evidence>
<organism evidence="1 2">
    <name type="scientific">Segatella copri</name>
    <dbReference type="NCBI Taxonomy" id="165179"/>
    <lineage>
        <taxon>Bacteria</taxon>
        <taxon>Pseudomonadati</taxon>
        <taxon>Bacteroidota</taxon>
        <taxon>Bacteroidia</taxon>
        <taxon>Bacteroidales</taxon>
        <taxon>Prevotellaceae</taxon>
        <taxon>Segatella</taxon>
    </lineage>
</organism>
<name>A0A3R6E7P9_9BACT</name>
<dbReference type="RefSeq" id="WP_118201611.1">
    <property type="nucleotide sequence ID" value="NZ_QRIE01000064.1"/>
</dbReference>
<gene>
    <name evidence="1" type="ORF">DW250_13870</name>
</gene>
<comment type="caution">
    <text evidence="1">The sequence shown here is derived from an EMBL/GenBank/DDBJ whole genome shotgun (WGS) entry which is preliminary data.</text>
</comment>
<dbReference type="InterPro" id="IPR007833">
    <property type="entry name" value="Capsule_polysaccharide_synth"/>
</dbReference>
<dbReference type="Proteomes" id="UP000286501">
    <property type="component" value="Unassembled WGS sequence"/>
</dbReference>
<dbReference type="GO" id="GO:0015774">
    <property type="term" value="P:polysaccharide transport"/>
    <property type="evidence" value="ECO:0007669"/>
    <property type="project" value="InterPro"/>
</dbReference>
<sequence length="504" mass="58668">MNVLVYFASGDLCDSVNGRHVDLAIEELNKGNHVVALICDEKLGPCMHNPLHSKLYCRFCKLAAKRDLHNLMPKDNVEYLNLGKLIDEVSSKPLPHFKYSDAEELRSLEYDNVQLGFGVMSTYISLTRNMDPKITPETKAYFDSLIKEQILTLRVLKLLQKKYHFGLVVFQNGRGAQLKPFLNYCQAEKIDFWCTEDFSREQNCINNFWNDYAHSLYAYGKKFKDCWEKSQDTPEKREKIARSFFENRRNAKAAGDKIYVKDQIKGLMPKDWDTSKENIVIYNSSEDEFCAVGNEWEKLKIFKSQMDGIIALAEHYKNDTTKHFTLRVHPNLKDLPYKYHQNLYKLNYPNLTVIPGWNPISSYSLLDAADKVAVFGSTMGVEASYWKKPVICLGPSFYHSFGITYNPKSLDEVWQLIDTKDLQPLYNDKALWYGYYFMTDLHDKTKYINVDYLIKSFMGKTIKCCKYKKILGSTFLYGFIMKFLGASWMKKRKTEFSHISCEEA</sequence>
<proteinExistence type="predicted"/>
<dbReference type="EMBL" id="QRIN01000080">
    <property type="protein sequence ID" value="RHG62746.1"/>
    <property type="molecule type" value="Genomic_DNA"/>
</dbReference>
<reference evidence="1 2" key="1">
    <citation type="submission" date="2018-08" db="EMBL/GenBank/DDBJ databases">
        <title>A genome reference for cultivated species of the human gut microbiota.</title>
        <authorList>
            <person name="Zou Y."/>
            <person name="Xue W."/>
            <person name="Luo G."/>
        </authorList>
    </citation>
    <scope>NUCLEOTIDE SEQUENCE [LARGE SCALE GENOMIC DNA]</scope>
    <source>
        <strain evidence="1 2">AM22-1</strain>
    </source>
</reference>
<dbReference type="Pfam" id="PF05159">
    <property type="entry name" value="Capsule_synth"/>
    <property type="match status" value="1"/>
</dbReference>
<accession>A0A3R6E7P9</accession>
<evidence type="ECO:0000313" key="2">
    <source>
        <dbReference type="Proteomes" id="UP000286501"/>
    </source>
</evidence>
<protein>
    <recommendedName>
        <fullName evidence="3">Capsule polysaccharide biosynthesis protein</fullName>
    </recommendedName>
</protein>